<sequence>MTGEKPNFNEVKNEIANLPLSSGKHEVIYEEETLNMKDFVIGALVGGIVGAAAGLLLAPKTGRDLRSDVATQAVNLKDKSVTLSSTAKEKTVQLSNQIKEQSTQLVDKVKTKNTKVPPVFDDGTVSSEGEEPLEDETYEGVDMAEISRPSSI</sequence>
<keyword evidence="4" id="KW-1185">Reference proteome</keyword>
<dbReference type="OrthoDB" id="9810874at2"/>
<dbReference type="Pfam" id="PF12732">
    <property type="entry name" value="YtxH"/>
    <property type="match status" value="1"/>
</dbReference>
<dbReference type="PANTHER" id="PTHR35792">
    <property type="entry name" value="GENERAL STRESS PROTEIN"/>
    <property type="match status" value="1"/>
</dbReference>
<accession>A0A3S0I1U8</accession>
<evidence type="ECO:0000256" key="2">
    <source>
        <dbReference type="SAM" id="Phobius"/>
    </source>
</evidence>
<dbReference type="InterPro" id="IPR052928">
    <property type="entry name" value="Desiccation-related_membrane"/>
</dbReference>
<keyword evidence="2" id="KW-0812">Transmembrane</keyword>
<protein>
    <submittedName>
        <fullName evidence="3">YtxH domain-containing protein</fullName>
    </submittedName>
</protein>
<comment type="caution">
    <text evidence="3">The sequence shown here is derived from an EMBL/GenBank/DDBJ whole genome shotgun (WGS) entry which is preliminary data.</text>
</comment>
<feature type="compositionally biased region" description="Acidic residues" evidence="1">
    <location>
        <begin position="128"/>
        <end position="139"/>
    </location>
</feature>
<keyword evidence="2" id="KW-1133">Transmembrane helix</keyword>
<gene>
    <name evidence="3" type="ORF">EKG35_08810</name>
</gene>
<name>A0A3S0I1U8_9BACI</name>
<feature type="region of interest" description="Disordered" evidence="1">
    <location>
        <begin position="114"/>
        <end position="152"/>
    </location>
</feature>
<evidence type="ECO:0000313" key="4">
    <source>
        <dbReference type="Proteomes" id="UP000276349"/>
    </source>
</evidence>
<dbReference type="PANTHER" id="PTHR35792:SF1">
    <property type="entry name" value="SLL0268 PROTEIN"/>
    <property type="match status" value="1"/>
</dbReference>
<proteinExistence type="predicted"/>
<dbReference type="InterPro" id="IPR024623">
    <property type="entry name" value="YtxH"/>
</dbReference>
<evidence type="ECO:0000313" key="3">
    <source>
        <dbReference type="EMBL" id="RTQ93320.1"/>
    </source>
</evidence>
<dbReference type="AlphaFoldDB" id="A0A3S0I1U8"/>
<evidence type="ECO:0000256" key="1">
    <source>
        <dbReference type="SAM" id="MobiDB-lite"/>
    </source>
</evidence>
<feature type="transmembrane region" description="Helical" evidence="2">
    <location>
        <begin position="39"/>
        <end position="58"/>
    </location>
</feature>
<dbReference type="EMBL" id="RXNR01000020">
    <property type="protein sequence ID" value="RTQ93320.1"/>
    <property type="molecule type" value="Genomic_DNA"/>
</dbReference>
<dbReference type="RefSeq" id="WP_126294084.1">
    <property type="nucleotide sequence ID" value="NZ_CP155468.1"/>
</dbReference>
<dbReference type="Proteomes" id="UP000276349">
    <property type="component" value="Unassembled WGS sequence"/>
</dbReference>
<keyword evidence="2" id="KW-0472">Membrane</keyword>
<reference evidence="3 4" key="1">
    <citation type="submission" date="2018-12" db="EMBL/GenBank/DDBJ databases">
        <authorList>
            <person name="Yu L."/>
        </authorList>
    </citation>
    <scope>NUCLEOTIDE SEQUENCE [LARGE SCALE GENOMIC DNA]</scope>
    <source>
        <strain evidence="3 4">S5H2222</strain>
    </source>
</reference>
<organism evidence="3 4">
    <name type="scientific">Lysinibacillus telephonicus</name>
    <dbReference type="NCBI Taxonomy" id="1714840"/>
    <lineage>
        <taxon>Bacteria</taxon>
        <taxon>Bacillati</taxon>
        <taxon>Bacillota</taxon>
        <taxon>Bacilli</taxon>
        <taxon>Bacillales</taxon>
        <taxon>Bacillaceae</taxon>
        <taxon>Lysinibacillus</taxon>
    </lineage>
</organism>